<sequence>MAATAARLTTVSRRLTATQGLTGFTIEELCEEVGVSRRTFFNYFPSKEDAVLGVDETEETERFATEFLALGSRGWRAVLDDFMLIAAGHAERSGFGLAEHVDFHAALEREPKLLVRFMGLNREREQLLVELIAVREGVPADDPRARACADLFGMAIKTTMARVFGSGVADLAQGGEFDIVGSIRDCLATYRTILEPDDPATVEAGPTDAAPQNPHTNPTPRKDLP</sequence>
<evidence type="ECO:0000256" key="3">
    <source>
        <dbReference type="ARBA" id="ARBA00023163"/>
    </source>
</evidence>
<feature type="DNA-binding region" description="H-T-H motif" evidence="4">
    <location>
        <begin position="25"/>
        <end position="44"/>
    </location>
</feature>
<evidence type="ECO:0000259" key="6">
    <source>
        <dbReference type="PROSITE" id="PS50977"/>
    </source>
</evidence>
<protein>
    <submittedName>
        <fullName evidence="7">TetR family transcriptional regulator</fullName>
    </submittedName>
</protein>
<comment type="caution">
    <text evidence="7">The sequence shown here is derived from an EMBL/GenBank/DDBJ whole genome shotgun (WGS) entry which is preliminary data.</text>
</comment>
<keyword evidence="1" id="KW-0805">Transcription regulation</keyword>
<dbReference type="InterPro" id="IPR050109">
    <property type="entry name" value="HTH-type_TetR-like_transc_reg"/>
</dbReference>
<dbReference type="InterPro" id="IPR023772">
    <property type="entry name" value="DNA-bd_HTH_TetR-type_CS"/>
</dbReference>
<reference evidence="7 8" key="1">
    <citation type="submission" date="2018-11" db="EMBL/GenBank/DDBJ databases">
        <title>Sequencing the genomes of 1000 actinobacteria strains.</title>
        <authorList>
            <person name="Klenk H.-P."/>
        </authorList>
    </citation>
    <scope>NUCLEOTIDE SEQUENCE [LARGE SCALE GENOMIC DNA]</scope>
    <source>
        <strain evidence="7 8">DSM 14012</strain>
    </source>
</reference>
<dbReference type="EMBL" id="RKHL01000001">
    <property type="protein sequence ID" value="ROR83008.1"/>
    <property type="molecule type" value="Genomic_DNA"/>
</dbReference>
<evidence type="ECO:0000313" key="7">
    <source>
        <dbReference type="EMBL" id="ROR83008.1"/>
    </source>
</evidence>
<accession>A0A3N2C669</accession>
<dbReference type="Proteomes" id="UP000266915">
    <property type="component" value="Unassembled WGS sequence"/>
</dbReference>
<dbReference type="InterPro" id="IPR001647">
    <property type="entry name" value="HTH_TetR"/>
</dbReference>
<dbReference type="RefSeq" id="WP_159453447.1">
    <property type="nucleotide sequence ID" value="NZ_FXAP01000006.1"/>
</dbReference>
<dbReference type="GO" id="GO:0003700">
    <property type="term" value="F:DNA-binding transcription factor activity"/>
    <property type="evidence" value="ECO:0007669"/>
    <property type="project" value="TreeGrafter"/>
</dbReference>
<evidence type="ECO:0000256" key="2">
    <source>
        <dbReference type="ARBA" id="ARBA00023125"/>
    </source>
</evidence>
<evidence type="ECO:0000256" key="4">
    <source>
        <dbReference type="PROSITE-ProRule" id="PRU00335"/>
    </source>
</evidence>
<feature type="region of interest" description="Disordered" evidence="5">
    <location>
        <begin position="197"/>
        <end position="225"/>
    </location>
</feature>
<evidence type="ECO:0000256" key="5">
    <source>
        <dbReference type="SAM" id="MobiDB-lite"/>
    </source>
</evidence>
<dbReference type="Gene3D" id="1.10.357.10">
    <property type="entry name" value="Tetracycline Repressor, domain 2"/>
    <property type="match status" value="1"/>
</dbReference>
<dbReference type="InterPro" id="IPR009057">
    <property type="entry name" value="Homeodomain-like_sf"/>
</dbReference>
<dbReference type="PROSITE" id="PS01081">
    <property type="entry name" value="HTH_TETR_1"/>
    <property type="match status" value="1"/>
</dbReference>
<dbReference type="Pfam" id="PF00440">
    <property type="entry name" value="TetR_N"/>
    <property type="match status" value="1"/>
</dbReference>
<evidence type="ECO:0000313" key="8">
    <source>
        <dbReference type="Proteomes" id="UP000266915"/>
    </source>
</evidence>
<gene>
    <name evidence="7" type="ORF">EDD42_3110</name>
</gene>
<dbReference type="PANTHER" id="PTHR30055:SF234">
    <property type="entry name" value="HTH-TYPE TRANSCRIPTIONAL REGULATOR BETI"/>
    <property type="match status" value="1"/>
</dbReference>
<dbReference type="PROSITE" id="PS50977">
    <property type="entry name" value="HTH_TETR_2"/>
    <property type="match status" value="1"/>
</dbReference>
<keyword evidence="2 4" id="KW-0238">DNA-binding</keyword>
<dbReference type="AlphaFoldDB" id="A0A3N2C669"/>
<proteinExistence type="predicted"/>
<dbReference type="PANTHER" id="PTHR30055">
    <property type="entry name" value="HTH-TYPE TRANSCRIPTIONAL REGULATOR RUTR"/>
    <property type="match status" value="1"/>
</dbReference>
<organism evidence="7 8">
    <name type="scientific">Plantibacter flavus</name>
    <dbReference type="NCBI Taxonomy" id="150123"/>
    <lineage>
        <taxon>Bacteria</taxon>
        <taxon>Bacillati</taxon>
        <taxon>Actinomycetota</taxon>
        <taxon>Actinomycetes</taxon>
        <taxon>Micrococcales</taxon>
        <taxon>Microbacteriaceae</taxon>
        <taxon>Plantibacter</taxon>
    </lineage>
</organism>
<evidence type="ECO:0000256" key="1">
    <source>
        <dbReference type="ARBA" id="ARBA00023015"/>
    </source>
</evidence>
<keyword evidence="8" id="KW-1185">Reference proteome</keyword>
<feature type="domain" description="HTH tetR-type" evidence="6">
    <location>
        <begin position="2"/>
        <end position="62"/>
    </location>
</feature>
<name>A0A3N2C669_9MICO</name>
<dbReference type="GO" id="GO:0000976">
    <property type="term" value="F:transcription cis-regulatory region binding"/>
    <property type="evidence" value="ECO:0007669"/>
    <property type="project" value="TreeGrafter"/>
</dbReference>
<dbReference type="SUPFAM" id="SSF46689">
    <property type="entry name" value="Homeodomain-like"/>
    <property type="match status" value="1"/>
</dbReference>
<keyword evidence="3" id="KW-0804">Transcription</keyword>